<evidence type="ECO:0000313" key="1">
    <source>
        <dbReference type="EMBL" id="OBQ17235.1"/>
    </source>
</evidence>
<dbReference type="PATRIC" id="fig|1710894.3.peg.3646"/>
<proteinExistence type="predicted"/>
<reference evidence="1 2" key="1">
    <citation type="submission" date="2015-09" db="EMBL/GenBank/DDBJ databases">
        <title>Whole genome shotgun sequence assembly of Aphanizomenon flos-aquae UKL13.</title>
        <authorList>
            <person name="Driscoll C."/>
        </authorList>
    </citation>
    <scope>NUCLEOTIDE SEQUENCE [LARGE SCALE GENOMIC DNA]</scope>
    <source>
        <strain evidence="1">MDT13</strain>
    </source>
</reference>
<evidence type="ECO:0000313" key="2">
    <source>
        <dbReference type="Proteomes" id="UP000092382"/>
    </source>
</evidence>
<protein>
    <submittedName>
        <fullName evidence="1">Uncharacterized protein</fullName>
    </submittedName>
</protein>
<dbReference type="Proteomes" id="UP000092382">
    <property type="component" value="Unassembled WGS sequence"/>
</dbReference>
<dbReference type="EMBL" id="LJOY01000121">
    <property type="protein sequence ID" value="OBQ17235.1"/>
    <property type="molecule type" value="Genomic_DNA"/>
</dbReference>
<sequence>MSNTKSVRRRQQGRIFPEFTIPPEELAKREVERNARGEKARVVFNRVRPELINDHYNWFMVIEPNSADYFIDVDDSIAEKKAREKYPTGWLVTFRINETGACGRI</sequence>
<comment type="caution">
    <text evidence="1">The sequence shown here is derived from an EMBL/GenBank/DDBJ whole genome shotgun (WGS) entry which is preliminary data.</text>
</comment>
<dbReference type="AlphaFoldDB" id="A0A1B7VGT7"/>
<name>A0A1B7VGT7_APHFL</name>
<gene>
    <name evidence="1" type="ORF">AN481_18965</name>
</gene>
<dbReference type="STRING" id="1803587.GCA_001593825_00460"/>
<organism evidence="1 2">
    <name type="scientific">Aphanizomenon flos-aquae LD13</name>
    <dbReference type="NCBI Taxonomy" id="1710894"/>
    <lineage>
        <taxon>Bacteria</taxon>
        <taxon>Bacillati</taxon>
        <taxon>Cyanobacteriota</taxon>
        <taxon>Cyanophyceae</taxon>
        <taxon>Nostocales</taxon>
        <taxon>Aphanizomenonaceae</taxon>
        <taxon>Aphanizomenon</taxon>
    </lineage>
</organism>
<accession>A0A1B7VGT7</accession>